<evidence type="ECO:0000256" key="1">
    <source>
        <dbReference type="ARBA" id="ARBA00022737"/>
    </source>
</evidence>
<reference evidence="5" key="1">
    <citation type="submission" date="2020-01" db="EMBL/GenBank/DDBJ databases">
        <title>Draft genome sequence of the Termite Coptotermes fromosanus.</title>
        <authorList>
            <person name="Itakura S."/>
            <person name="Yosikawa Y."/>
            <person name="Umezawa K."/>
        </authorList>
    </citation>
    <scope>NUCLEOTIDE SEQUENCE [LARGE SCALE GENOMIC DNA]</scope>
</reference>
<feature type="repeat" description="ANK" evidence="3">
    <location>
        <begin position="315"/>
        <end position="347"/>
    </location>
</feature>
<dbReference type="Pfam" id="PF00023">
    <property type="entry name" value="Ank"/>
    <property type="match status" value="2"/>
</dbReference>
<evidence type="ECO:0000256" key="2">
    <source>
        <dbReference type="ARBA" id="ARBA00023043"/>
    </source>
</evidence>
<dbReference type="PROSITE" id="PS50297">
    <property type="entry name" value="ANK_REP_REGION"/>
    <property type="match status" value="11"/>
</dbReference>
<feature type="repeat" description="ANK" evidence="3">
    <location>
        <begin position="507"/>
        <end position="539"/>
    </location>
</feature>
<evidence type="ECO:0000313" key="4">
    <source>
        <dbReference type="EMBL" id="GFG33196.1"/>
    </source>
</evidence>
<feature type="repeat" description="ANK" evidence="3">
    <location>
        <begin position="212"/>
        <end position="244"/>
    </location>
</feature>
<accession>A0A6L2PLF6</accession>
<feature type="repeat" description="ANK" evidence="3">
    <location>
        <begin position="373"/>
        <end position="405"/>
    </location>
</feature>
<feature type="repeat" description="ANK" evidence="3">
    <location>
        <begin position="406"/>
        <end position="438"/>
    </location>
</feature>
<protein>
    <submittedName>
        <fullName evidence="4">Uncharacterized protein</fullName>
    </submittedName>
</protein>
<dbReference type="Gene3D" id="1.25.40.20">
    <property type="entry name" value="Ankyrin repeat-containing domain"/>
    <property type="match status" value="4"/>
</dbReference>
<keyword evidence="5" id="KW-1185">Reference proteome</keyword>
<feature type="repeat" description="ANK" evidence="3">
    <location>
        <begin position="439"/>
        <end position="471"/>
    </location>
</feature>
<dbReference type="EMBL" id="BLKM01000416">
    <property type="protein sequence ID" value="GFG33196.1"/>
    <property type="molecule type" value="Genomic_DNA"/>
</dbReference>
<feature type="repeat" description="ANK" evidence="3">
    <location>
        <begin position="110"/>
        <end position="142"/>
    </location>
</feature>
<name>A0A6L2PLF6_COPFO</name>
<dbReference type="SMART" id="SM00248">
    <property type="entry name" value="ANK"/>
    <property type="match status" value="17"/>
</dbReference>
<feature type="repeat" description="ANK" evidence="3">
    <location>
        <begin position="14"/>
        <end position="40"/>
    </location>
</feature>
<feature type="repeat" description="ANK" evidence="3">
    <location>
        <begin position="75"/>
        <end position="107"/>
    </location>
</feature>
<dbReference type="PROSITE" id="PS50088">
    <property type="entry name" value="ANK_REPEAT"/>
    <property type="match status" value="14"/>
</dbReference>
<dbReference type="PRINTS" id="PR01415">
    <property type="entry name" value="ANKYRIN"/>
</dbReference>
<gene>
    <name evidence="4" type="ORF">Cfor_02502</name>
</gene>
<dbReference type="SUPFAM" id="SSF48403">
    <property type="entry name" value="Ankyrin repeat"/>
    <property type="match status" value="2"/>
</dbReference>
<feature type="repeat" description="ANK" evidence="3">
    <location>
        <begin position="178"/>
        <end position="210"/>
    </location>
</feature>
<feature type="repeat" description="ANK" evidence="3">
    <location>
        <begin position="41"/>
        <end position="73"/>
    </location>
</feature>
<dbReference type="OrthoDB" id="194358at2759"/>
<keyword evidence="2 3" id="KW-0040">ANK repeat</keyword>
<sequence length="637" mass="68758">METDAQAVTTVLPHYAAQHGDFSMVSHLVDTGNSVNTLDDVGYTPLHYAVMNRDTEMIIHLAVLGAEINAASRHQGQTPAHLSAAIGSVECLKTLFRLGASLTLQDNTDEGNTPIHAAVKHRQIYATLWLLKKGVSLNSTNRKDGTPIFCAIEATDLDLVMILLGKGAEFNATFAGHSDITPLHMAVSHGCLHTVRPLLMSDADMSLLCSSRHETAVHWAARGGNIDMLQLMCEFGSSLSVETGNEEGDRAIHLAVKEGHLPLVKWLVSKRVSVNCPNRRGLPSLQTAAYFHQLEIALYLLHEGCHVYSRTRYPKLNTLLNLAVQSGELDMVGLLTHYGASVNAADQVFGFTALHHAVMFDNLAFGTERRQQNDFTPLHCAVNLGSREMAVLLLKTGADINCKDYRHCTPLHYTAFQGHVDVLGLLISRKADINAQCSSGCTALHAAAVNNQALCVQLLAAVGGDITQPINSGSGDCIIHIAVKFGYENLVRWLLEKGVNVDVRSKAGMTGLMYAAYLGFYGIAKLIIDKGVDVNSKLYSLDNKTSLHFACVGGSTALARLLIENGVDVNARASSYSLPVLHWAVGYNCHSVVELVICNGAVIDAKDSEGSTAASFALRMGYGNLYSLLTKGQENVS</sequence>
<keyword evidence="1" id="KW-0677">Repeat</keyword>
<dbReference type="AlphaFoldDB" id="A0A6L2PLF6"/>
<evidence type="ECO:0000313" key="5">
    <source>
        <dbReference type="Proteomes" id="UP000502823"/>
    </source>
</evidence>
<feature type="repeat" description="ANK" evidence="3">
    <location>
        <begin position="474"/>
        <end position="506"/>
    </location>
</feature>
<dbReference type="Proteomes" id="UP000502823">
    <property type="component" value="Unassembled WGS sequence"/>
</dbReference>
<dbReference type="InterPro" id="IPR036770">
    <property type="entry name" value="Ankyrin_rpt-contain_sf"/>
</dbReference>
<feature type="repeat" description="ANK" evidence="3">
    <location>
        <begin position="247"/>
        <end position="279"/>
    </location>
</feature>
<feature type="repeat" description="ANK" evidence="3">
    <location>
        <begin position="542"/>
        <end position="574"/>
    </location>
</feature>
<proteinExistence type="predicted"/>
<comment type="caution">
    <text evidence="4">The sequence shown here is derived from an EMBL/GenBank/DDBJ whole genome shotgun (WGS) entry which is preliminary data.</text>
</comment>
<dbReference type="PANTHER" id="PTHR24198:SF165">
    <property type="entry name" value="ANKYRIN REPEAT-CONTAINING PROTEIN-RELATED"/>
    <property type="match status" value="1"/>
</dbReference>
<dbReference type="Pfam" id="PF12796">
    <property type="entry name" value="Ank_2"/>
    <property type="match status" value="5"/>
</dbReference>
<evidence type="ECO:0000256" key="3">
    <source>
        <dbReference type="PROSITE-ProRule" id="PRU00023"/>
    </source>
</evidence>
<dbReference type="InParanoid" id="A0A6L2PLF6"/>
<organism evidence="4 5">
    <name type="scientific">Coptotermes formosanus</name>
    <name type="common">Formosan subterranean termite</name>
    <dbReference type="NCBI Taxonomy" id="36987"/>
    <lineage>
        <taxon>Eukaryota</taxon>
        <taxon>Metazoa</taxon>
        <taxon>Ecdysozoa</taxon>
        <taxon>Arthropoda</taxon>
        <taxon>Hexapoda</taxon>
        <taxon>Insecta</taxon>
        <taxon>Pterygota</taxon>
        <taxon>Neoptera</taxon>
        <taxon>Polyneoptera</taxon>
        <taxon>Dictyoptera</taxon>
        <taxon>Blattodea</taxon>
        <taxon>Blattoidea</taxon>
        <taxon>Termitoidae</taxon>
        <taxon>Rhinotermitidae</taxon>
        <taxon>Coptotermes</taxon>
    </lineage>
</organism>
<dbReference type="InterPro" id="IPR002110">
    <property type="entry name" value="Ankyrin_rpt"/>
</dbReference>
<dbReference type="PANTHER" id="PTHR24198">
    <property type="entry name" value="ANKYRIN REPEAT AND PROTEIN KINASE DOMAIN-CONTAINING PROTEIN"/>
    <property type="match status" value="1"/>
</dbReference>